<feature type="compositionally biased region" description="Polar residues" evidence="4">
    <location>
        <begin position="393"/>
        <end position="402"/>
    </location>
</feature>
<dbReference type="InterPro" id="IPR008580">
    <property type="entry name" value="PPPDE_dom"/>
</dbReference>
<proteinExistence type="inferred from homology"/>
<feature type="compositionally biased region" description="Gly residues" evidence="4">
    <location>
        <begin position="226"/>
        <end position="237"/>
    </location>
</feature>
<comment type="caution">
    <text evidence="6">The sequence shown here is derived from an EMBL/GenBank/DDBJ whole genome shotgun (WGS) entry which is preliminary data.</text>
</comment>
<evidence type="ECO:0000259" key="5">
    <source>
        <dbReference type="PROSITE" id="PS51858"/>
    </source>
</evidence>
<dbReference type="GO" id="GO:0016579">
    <property type="term" value="P:protein deubiquitination"/>
    <property type="evidence" value="ECO:0007669"/>
    <property type="project" value="TreeGrafter"/>
</dbReference>
<evidence type="ECO:0000256" key="1">
    <source>
        <dbReference type="ARBA" id="ARBA00008140"/>
    </source>
</evidence>
<feature type="compositionally biased region" description="Low complexity" evidence="4">
    <location>
        <begin position="238"/>
        <end position="258"/>
    </location>
</feature>
<dbReference type="Pfam" id="PF05903">
    <property type="entry name" value="Peptidase_C97"/>
    <property type="match status" value="1"/>
</dbReference>
<feature type="compositionally biased region" description="Low complexity" evidence="4">
    <location>
        <begin position="325"/>
        <end position="341"/>
    </location>
</feature>
<protein>
    <recommendedName>
        <fullName evidence="5">PPPDE domain-containing protein</fullName>
    </recommendedName>
</protein>
<evidence type="ECO:0000256" key="2">
    <source>
        <dbReference type="ARBA" id="ARBA00022670"/>
    </source>
</evidence>
<feature type="compositionally biased region" description="Low complexity" evidence="4">
    <location>
        <begin position="365"/>
        <end position="387"/>
    </location>
</feature>
<dbReference type="AlphaFoldDB" id="A0A150GHZ5"/>
<feature type="compositionally biased region" description="Polar residues" evidence="4">
    <location>
        <begin position="188"/>
        <end position="201"/>
    </location>
</feature>
<feature type="region of interest" description="Disordered" evidence="4">
    <location>
        <begin position="165"/>
        <end position="264"/>
    </location>
</feature>
<feature type="region of interest" description="Disordered" evidence="4">
    <location>
        <begin position="363"/>
        <end position="402"/>
    </location>
</feature>
<comment type="similarity">
    <text evidence="1">Belongs to the DeSI family.</text>
</comment>
<dbReference type="GO" id="GO:0101005">
    <property type="term" value="F:deubiquitinase activity"/>
    <property type="evidence" value="ECO:0007669"/>
    <property type="project" value="TreeGrafter"/>
</dbReference>
<keyword evidence="7" id="KW-1185">Reference proteome</keyword>
<dbReference type="EMBL" id="LSYV01000022">
    <property type="protein sequence ID" value="KXZ49413.1"/>
    <property type="molecule type" value="Genomic_DNA"/>
</dbReference>
<dbReference type="PROSITE" id="PS51858">
    <property type="entry name" value="PPPDE"/>
    <property type="match status" value="1"/>
</dbReference>
<sequence>MQVSLNVYDVTNTSSDNTNGMILRLNSITRELNIGGVIKEIIGRLKREWQGTTYDLLQRNCCHFCEELCALLGVGSPPAWLNRFAQGADATVKFTNEASAWFKRLSSNVSITAQQNAAWLRDMLLSVQRSGSSDTLDSGLDDQGMPLPANPLYAGLVARGRIAPGEDGLPAGSPQGLRAGGISPEFGSGTSRMDASASSGPWRQGSRLPVLSPQQQQQQQQPSAGTGTGPGAAGSAGGPCLPSSSSATSAPGSPSGLGVREAVQTHSARFASSMRSKLQELEATAGDGTKQFLFGLIKTRQSRLGDDEPPPCELSGDSSGPTPDAARCGGAAADGTAAAHAPPMPQVISHSLLPADVVGSTSLDGSAAVPGASPSAGGRAGAPPLSGMGSGGHASTTHLLDM</sequence>
<evidence type="ECO:0000256" key="4">
    <source>
        <dbReference type="SAM" id="MobiDB-lite"/>
    </source>
</evidence>
<feature type="compositionally biased region" description="Low complexity" evidence="4">
    <location>
        <begin position="211"/>
        <end position="225"/>
    </location>
</feature>
<dbReference type="GO" id="GO:0006508">
    <property type="term" value="P:proteolysis"/>
    <property type="evidence" value="ECO:0007669"/>
    <property type="project" value="UniProtKB-KW"/>
</dbReference>
<name>A0A150GHZ5_GONPE</name>
<dbReference type="PANTHER" id="PTHR12378">
    <property type="entry name" value="DESUMOYLATING ISOPEPTIDASE"/>
    <property type="match status" value="1"/>
</dbReference>
<dbReference type="PANTHER" id="PTHR12378:SF9">
    <property type="entry name" value="OS06G0107000 PROTEIN"/>
    <property type="match status" value="1"/>
</dbReference>
<evidence type="ECO:0000313" key="6">
    <source>
        <dbReference type="EMBL" id="KXZ49413.1"/>
    </source>
</evidence>
<keyword evidence="3" id="KW-0378">Hydrolase</keyword>
<reference evidence="7" key="1">
    <citation type="journal article" date="2016" name="Nat. Commun.">
        <title>The Gonium pectorale genome demonstrates co-option of cell cycle regulation during the evolution of multicellularity.</title>
        <authorList>
            <person name="Hanschen E.R."/>
            <person name="Marriage T.N."/>
            <person name="Ferris P.J."/>
            <person name="Hamaji T."/>
            <person name="Toyoda A."/>
            <person name="Fujiyama A."/>
            <person name="Neme R."/>
            <person name="Noguchi H."/>
            <person name="Minakuchi Y."/>
            <person name="Suzuki M."/>
            <person name="Kawai-Toyooka H."/>
            <person name="Smith D.R."/>
            <person name="Sparks H."/>
            <person name="Anderson J."/>
            <person name="Bakaric R."/>
            <person name="Luria V."/>
            <person name="Karger A."/>
            <person name="Kirschner M.W."/>
            <person name="Durand P.M."/>
            <person name="Michod R.E."/>
            <person name="Nozaki H."/>
            <person name="Olson B.J."/>
        </authorList>
    </citation>
    <scope>NUCLEOTIDE SEQUENCE [LARGE SCALE GENOMIC DNA]</scope>
    <source>
        <strain evidence="7">NIES-2863</strain>
    </source>
</reference>
<dbReference type="OrthoDB" id="412286at2759"/>
<feature type="domain" description="PPPDE" evidence="5">
    <location>
        <begin position="1"/>
        <end position="89"/>
    </location>
</feature>
<keyword evidence="2" id="KW-0645">Protease</keyword>
<dbReference type="Proteomes" id="UP000075714">
    <property type="component" value="Unassembled WGS sequence"/>
</dbReference>
<evidence type="ECO:0000256" key="3">
    <source>
        <dbReference type="ARBA" id="ARBA00022801"/>
    </source>
</evidence>
<dbReference type="InterPro" id="IPR042266">
    <property type="entry name" value="PPPDE_sf"/>
</dbReference>
<evidence type="ECO:0000313" key="7">
    <source>
        <dbReference type="Proteomes" id="UP000075714"/>
    </source>
</evidence>
<dbReference type="Gene3D" id="3.90.1720.30">
    <property type="entry name" value="PPPDE domains"/>
    <property type="match status" value="1"/>
</dbReference>
<accession>A0A150GHZ5</accession>
<organism evidence="6 7">
    <name type="scientific">Gonium pectorale</name>
    <name type="common">Green alga</name>
    <dbReference type="NCBI Taxonomy" id="33097"/>
    <lineage>
        <taxon>Eukaryota</taxon>
        <taxon>Viridiplantae</taxon>
        <taxon>Chlorophyta</taxon>
        <taxon>core chlorophytes</taxon>
        <taxon>Chlorophyceae</taxon>
        <taxon>CS clade</taxon>
        <taxon>Chlamydomonadales</taxon>
        <taxon>Volvocaceae</taxon>
        <taxon>Gonium</taxon>
    </lineage>
</organism>
<gene>
    <name evidence="6" type="ORF">GPECTOR_21g639</name>
</gene>
<dbReference type="STRING" id="33097.A0A150GHZ5"/>
<dbReference type="SMART" id="SM01179">
    <property type="entry name" value="DUF862"/>
    <property type="match status" value="1"/>
</dbReference>
<feature type="region of interest" description="Disordered" evidence="4">
    <location>
        <begin position="301"/>
        <end position="342"/>
    </location>
</feature>